<name>A0A0C9Z0V6_9AGAM</name>
<evidence type="ECO:0000313" key="1">
    <source>
        <dbReference type="EMBL" id="KIK31120.1"/>
    </source>
</evidence>
<protein>
    <submittedName>
        <fullName evidence="1">Uncharacterized protein</fullName>
    </submittedName>
</protein>
<gene>
    <name evidence="1" type="ORF">PISMIDRAFT_132561</name>
</gene>
<organism evidence="1 2">
    <name type="scientific">Pisolithus microcarpus 441</name>
    <dbReference type="NCBI Taxonomy" id="765257"/>
    <lineage>
        <taxon>Eukaryota</taxon>
        <taxon>Fungi</taxon>
        <taxon>Dikarya</taxon>
        <taxon>Basidiomycota</taxon>
        <taxon>Agaricomycotina</taxon>
        <taxon>Agaricomycetes</taxon>
        <taxon>Agaricomycetidae</taxon>
        <taxon>Boletales</taxon>
        <taxon>Sclerodermatineae</taxon>
        <taxon>Pisolithaceae</taxon>
        <taxon>Pisolithus</taxon>
    </lineage>
</organism>
<reference evidence="1 2" key="1">
    <citation type="submission" date="2014-04" db="EMBL/GenBank/DDBJ databases">
        <authorList>
            <consortium name="DOE Joint Genome Institute"/>
            <person name="Kuo A."/>
            <person name="Kohler A."/>
            <person name="Costa M.D."/>
            <person name="Nagy L.G."/>
            <person name="Floudas D."/>
            <person name="Copeland A."/>
            <person name="Barry K.W."/>
            <person name="Cichocki N."/>
            <person name="Veneault-Fourrey C."/>
            <person name="LaButti K."/>
            <person name="Lindquist E.A."/>
            <person name="Lipzen A."/>
            <person name="Lundell T."/>
            <person name="Morin E."/>
            <person name="Murat C."/>
            <person name="Sun H."/>
            <person name="Tunlid A."/>
            <person name="Henrissat B."/>
            <person name="Grigoriev I.V."/>
            <person name="Hibbett D.S."/>
            <person name="Martin F."/>
            <person name="Nordberg H.P."/>
            <person name="Cantor M.N."/>
            <person name="Hua S.X."/>
        </authorList>
    </citation>
    <scope>NUCLEOTIDE SEQUENCE [LARGE SCALE GENOMIC DNA]</scope>
    <source>
        <strain evidence="1 2">441</strain>
    </source>
</reference>
<dbReference type="AlphaFoldDB" id="A0A0C9Z0V6"/>
<reference evidence="2" key="2">
    <citation type="submission" date="2015-01" db="EMBL/GenBank/DDBJ databases">
        <title>Evolutionary Origins and Diversification of the Mycorrhizal Mutualists.</title>
        <authorList>
            <consortium name="DOE Joint Genome Institute"/>
            <consortium name="Mycorrhizal Genomics Consortium"/>
            <person name="Kohler A."/>
            <person name="Kuo A."/>
            <person name="Nagy L.G."/>
            <person name="Floudas D."/>
            <person name="Copeland A."/>
            <person name="Barry K.W."/>
            <person name="Cichocki N."/>
            <person name="Veneault-Fourrey C."/>
            <person name="LaButti K."/>
            <person name="Lindquist E.A."/>
            <person name="Lipzen A."/>
            <person name="Lundell T."/>
            <person name="Morin E."/>
            <person name="Murat C."/>
            <person name="Riley R."/>
            <person name="Ohm R."/>
            <person name="Sun H."/>
            <person name="Tunlid A."/>
            <person name="Henrissat B."/>
            <person name="Grigoriev I.V."/>
            <person name="Hibbett D.S."/>
            <person name="Martin F."/>
        </authorList>
    </citation>
    <scope>NUCLEOTIDE SEQUENCE [LARGE SCALE GENOMIC DNA]</scope>
    <source>
        <strain evidence="2">441</strain>
    </source>
</reference>
<dbReference type="Proteomes" id="UP000054018">
    <property type="component" value="Unassembled WGS sequence"/>
</dbReference>
<sequence>MVLCVDAVLRLPERTASHITSVGHPMTAATFRWLCPGLALQRPPILLEMRGVTWARLLHVSSERWLR</sequence>
<dbReference type="HOGENOM" id="CLU_2813329_0_0_1"/>
<proteinExistence type="predicted"/>
<keyword evidence="2" id="KW-1185">Reference proteome</keyword>
<accession>A0A0C9Z0V6</accession>
<dbReference type="EMBL" id="KN833685">
    <property type="protein sequence ID" value="KIK31120.1"/>
    <property type="molecule type" value="Genomic_DNA"/>
</dbReference>
<evidence type="ECO:0000313" key="2">
    <source>
        <dbReference type="Proteomes" id="UP000054018"/>
    </source>
</evidence>